<dbReference type="PANTHER" id="PTHR43004:SF19">
    <property type="entry name" value="BINDING MONOOXYGENASE, PUTATIVE (JCVI)-RELATED"/>
    <property type="match status" value="1"/>
</dbReference>
<evidence type="ECO:0000256" key="1">
    <source>
        <dbReference type="ARBA" id="ARBA00001974"/>
    </source>
</evidence>
<evidence type="ECO:0000313" key="6">
    <source>
        <dbReference type="Proteomes" id="UP000671914"/>
    </source>
</evidence>
<dbReference type="InterPro" id="IPR036188">
    <property type="entry name" value="FAD/NAD-bd_sf"/>
</dbReference>
<organism evidence="5 6">
    <name type="scientific">Agromyces archimandritae</name>
    <dbReference type="NCBI Taxonomy" id="2781962"/>
    <lineage>
        <taxon>Bacteria</taxon>
        <taxon>Bacillati</taxon>
        <taxon>Actinomycetota</taxon>
        <taxon>Actinomycetes</taxon>
        <taxon>Micrococcales</taxon>
        <taxon>Microbacteriaceae</taxon>
        <taxon>Agromyces</taxon>
    </lineage>
</organism>
<keyword evidence="6" id="KW-1185">Reference proteome</keyword>
<dbReference type="RefSeq" id="WP_210897920.1">
    <property type="nucleotide sequence ID" value="NZ_CP071696.1"/>
</dbReference>
<dbReference type="Pfam" id="PF01494">
    <property type="entry name" value="FAD_binding_3"/>
    <property type="match status" value="1"/>
</dbReference>
<dbReference type="Proteomes" id="UP000671914">
    <property type="component" value="Chromosome"/>
</dbReference>
<dbReference type="Gene3D" id="3.50.50.60">
    <property type="entry name" value="FAD/NAD(P)-binding domain"/>
    <property type="match status" value="1"/>
</dbReference>
<dbReference type="KEGG" id="aarc:G127AT_14100"/>
<dbReference type="PANTHER" id="PTHR43004">
    <property type="entry name" value="TRK SYSTEM POTASSIUM UPTAKE PROTEIN"/>
    <property type="match status" value="1"/>
</dbReference>
<keyword evidence="5" id="KW-0503">Monooxygenase</keyword>
<reference evidence="5" key="1">
    <citation type="submission" date="2021-03" db="EMBL/GenBank/DDBJ databases">
        <title>Agromyces archimandritus sp. nov., isolated from the cockroach Archimandrita tessellata.</title>
        <authorList>
            <person name="Guzman J."/>
            <person name="Ortuzar M."/>
            <person name="Poehlein A."/>
            <person name="Daniel R."/>
            <person name="Trujillo M."/>
            <person name="Vilcinskas A."/>
        </authorList>
    </citation>
    <scope>NUCLEOTIDE SEQUENCE</scope>
    <source>
        <strain evidence="5">G127AT</strain>
    </source>
</reference>
<dbReference type="EMBL" id="CP071696">
    <property type="protein sequence ID" value="QTX04385.1"/>
    <property type="molecule type" value="Genomic_DNA"/>
</dbReference>
<accession>A0A975INB3</accession>
<evidence type="ECO:0000256" key="2">
    <source>
        <dbReference type="ARBA" id="ARBA00022630"/>
    </source>
</evidence>
<dbReference type="Gene3D" id="3.40.30.120">
    <property type="match status" value="1"/>
</dbReference>
<evidence type="ECO:0000313" key="5">
    <source>
        <dbReference type="EMBL" id="QTX04385.1"/>
    </source>
</evidence>
<dbReference type="GO" id="GO:0016709">
    <property type="term" value="F:oxidoreductase activity, acting on paired donors, with incorporation or reduction of molecular oxygen, NAD(P)H as one donor, and incorporation of one atom of oxygen"/>
    <property type="evidence" value="ECO:0007669"/>
    <property type="project" value="UniProtKB-ARBA"/>
</dbReference>
<keyword evidence="3" id="KW-0274">FAD</keyword>
<evidence type="ECO:0000259" key="4">
    <source>
        <dbReference type="Pfam" id="PF01494"/>
    </source>
</evidence>
<gene>
    <name evidence="5" type="ORF">G127AT_14100</name>
</gene>
<dbReference type="Pfam" id="PF21274">
    <property type="entry name" value="Rng_hyd_C"/>
    <property type="match status" value="1"/>
</dbReference>
<keyword evidence="2" id="KW-0285">Flavoprotein</keyword>
<dbReference type="Gene3D" id="3.30.9.10">
    <property type="entry name" value="D-Amino Acid Oxidase, subunit A, domain 2"/>
    <property type="match status" value="1"/>
</dbReference>
<dbReference type="SUPFAM" id="SSF51905">
    <property type="entry name" value="FAD/NAD(P)-binding domain"/>
    <property type="match status" value="1"/>
</dbReference>
<dbReference type="GO" id="GO:0071949">
    <property type="term" value="F:FAD binding"/>
    <property type="evidence" value="ECO:0007669"/>
    <property type="project" value="InterPro"/>
</dbReference>
<feature type="domain" description="FAD-binding" evidence="4">
    <location>
        <begin position="11"/>
        <end position="361"/>
    </location>
</feature>
<name>A0A975INB3_9MICO</name>
<protein>
    <submittedName>
        <fullName evidence="5">FAD-dependent monooxygenase</fullName>
    </submittedName>
</protein>
<dbReference type="InterPro" id="IPR050641">
    <property type="entry name" value="RIFMO-like"/>
</dbReference>
<sequence>MSERGESGTLRTRVAVVGGGPVGSAVAITLAQEGVDVVLIEKHASPQPVPKGQNLTQRTVEHFRFWGLDERLVAARTMTAAQRSAGMTAYGSLFSGYAYPWLRRDSVGAYYAAPNMRLPQYRTESVLRERVAELDAVSPLWEWAATEVSQEADSARVRAVSRATGASLDVIADYVVAADGSGSLVRDGAGISQTRADHDRRMVLAVFRSAEFDRVMERFPDTAFANVMNEDLEGYWQFFGRVDASETWFFHCPVPAGTTAESLDLSAVLARAIGRPIAFETQYLGFWDLRFTLADTYRSGRILVAGDAAHSHPPYGGYGINSGFEDARNLGWKLAAELHGWAGPALLDSYDLERRPVFAATRDHFIEQSILDDRRFLAAFHPDRDRGAFERAWAARTSDAVDEVDRFEPHYTGSPVVDAVGRPSAVGAHEMRARAGHHLAPGSTASGAELFGALGRGFGVLYAPGTAPDAFVAVAARLGVPIRAIGVDAATAAAYDAPFVLVRPDHFVAWAGASDEDAAPALRIAIGYEA</sequence>
<dbReference type="PRINTS" id="PR00420">
    <property type="entry name" value="RNGMNOXGNASE"/>
</dbReference>
<evidence type="ECO:0000256" key="3">
    <source>
        <dbReference type="ARBA" id="ARBA00022827"/>
    </source>
</evidence>
<dbReference type="AlphaFoldDB" id="A0A975INB3"/>
<comment type="cofactor">
    <cofactor evidence="1">
        <name>FAD</name>
        <dbReference type="ChEBI" id="CHEBI:57692"/>
    </cofactor>
</comment>
<keyword evidence="5" id="KW-0560">Oxidoreductase</keyword>
<dbReference type="InterPro" id="IPR002938">
    <property type="entry name" value="FAD-bd"/>
</dbReference>
<proteinExistence type="predicted"/>